<dbReference type="EMBL" id="ASGP02000001">
    <property type="protein sequence ID" value="KAH9528960.1"/>
    <property type="molecule type" value="Genomic_DNA"/>
</dbReference>
<evidence type="ECO:0000313" key="2">
    <source>
        <dbReference type="Proteomes" id="UP000790347"/>
    </source>
</evidence>
<dbReference type="Proteomes" id="UP000790347">
    <property type="component" value="Unassembled WGS sequence"/>
</dbReference>
<name>A0A922IF51_DERFA</name>
<reference evidence="1" key="1">
    <citation type="submission" date="2013-05" db="EMBL/GenBank/DDBJ databases">
        <authorList>
            <person name="Yim A.K.Y."/>
            <person name="Chan T.F."/>
            <person name="Ji K.M."/>
            <person name="Liu X.Y."/>
            <person name="Zhou J.W."/>
            <person name="Li R.Q."/>
            <person name="Yang K.Y."/>
            <person name="Li J."/>
            <person name="Li M."/>
            <person name="Law P.T.W."/>
            <person name="Wu Y.L."/>
            <person name="Cai Z.L."/>
            <person name="Qin H."/>
            <person name="Bao Y."/>
            <person name="Leung R.K.K."/>
            <person name="Ng P.K.S."/>
            <person name="Zou J."/>
            <person name="Zhong X.J."/>
            <person name="Ran P.X."/>
            <person name="Zhong N.S."/>
            <person name="Liu Z.G."/>
            <person name="Tsui S.K.W."/>
        </authorList>
    </citation>
    <scope>NUCLEOTIDE SEQUENCE</scope>
    <source>
        <strain evidence="1">Derf</strain>
        <tissue evidence="1">Whole organism</tissue>
    </source>
</reference>
<proteinExistence type="predicted"/>
<evidence type="ECO:0000313" key="1">
    <source>
        <dbReference type="EMBL" id="KAH9528960.1"/>
    </source>
</evidence>
<sequence>MDDDADDNNHHKGQTSTLVEYLLTAVYKTTMMLKSFKPNRSAKKKKNIHLTNYEYFSLWSLYDFLFLFKNVVYRSYGYVNNSLTINMRADNQIFKTFLTKQWENFFFLNHFHQSPTERKF</sequence>
<reference evidence="1" key="2">
    <citation type="journal article" date="2022" name="Res Sq">
        <title>Comparative Genomics Reveals Insights into the Divergent Evolution of Astigmatic Mites and Household Pest Adaptations.</title>
        <authorList>
            <person name="Xiong Q."/>
            <person name="Wan A.T.-Y."/>
            <person name="Liu X.-Y."/>
            <person name="Fung C.S.-H."/>
            <person name="Xiao X."/>
            <person name="Malainual N."/>
            <person name="Hou J."/>
            <person name="Wang L."/>
            <person name="Wang M."/>
            <person name="Yang K."/>
            <person name="Cui Y."/>
            <person name="Leung E."/>
            <person name="Nong W."/>
            <person name="Shin S.-K."/>
            <person name="Au S."/>
            <person name="Jeong K.Y."/>
            <person name="Chew F.T."/>
            <person name="Hui J."/>
            <person name="Leung T.F."/>
            <person name="Tungtrongchitr A."/>
            <person name="Zhong N."/>
            <person name="Liu Z."/>
            <person name="Tsui S."/>
        </authorList>
    </citation>
    <scope>NUCLEOTIDE SEQUENCE</scope>
    <source>
        <strain evidence="1">Derf</strain>
        <tissue evidence="1">Whole organism</tissue>
    </source>
</reference>
<accession>A0A922IF51</accession>
<dbReference type="AlphaFoldDB" id="A0A922IF51"/>
<protein>
    <submittedName>
        <fullName evidence="1">Uncharacterized protein</fullName>
    </submittedName>
</protein>
<keyword evidence="2" id="KW-1185">Reference proteome</keyword>
<organism evidence="1 2">
    <name type="scientific">Dermatophagoides farinae</name>
    <name type="common">American house dust mite</name>
    <dbReference type="NCBI Taxonomy" id="6954"/>
    <lineage>
        <taxon>Eukaryota</taxon>
        <taxon>Metazoa</taxon>
        <taxon>Ecdysozoa</taxon>
        <taxon>Arthropoda</taxon>
        <taxon>Chelicerata</taxon>
        <taxon>Arachnida</taxon>
        <taxon>Acari</taxon>
        <taxon>Acariformes</taxon>
        <taxon>Sarcoptiformes</taxon>
        <taxon>Astigmata</taxon>
        <taxon>Psoroptidia</taxon>
        <taxon>Analgoidea</taxon>
        <taxon>Pyroglyphidae</taxon>
        <taxon>Dermatophagoidinae</taxon>
        <taxon>Dermatophagoides</taxon>
    </lineage>
</organism>
<comment type="caution">
    <text evidence="1">The sequence shown here is derived from an EMBL/GenBank/DDBJ whole genome shotgun (WGS) entry which is preliminary data.</text>
</comment>
<gene>
    <name evidence="1" type="ORF">DERF_002870</name>
</gene>